<sequence length="729" mass="83794">MDLIKVDLLSDLNLQQKEAVEYFDSPLRIIAGAGSGKTRVLTRKIAYLINDLGVRPKNILAMTFTNKAANEMKQRVLNYTNKSLKSELKISTFHSFCAELLRKHIRLLGFHNDFLIVDEPDKIQILGNIYRKREISSHDISYKSMIEYISYAKNMELTREELAKELKNSDFQEIVPNVYQDYLNELTSKGSLDFDDLVILTKMLLETHPEVAAIYQKQFEYVLVDEFQDTSRMQYDLIKLLVGPNTHLTIVGDPDQTIYNWRGADVDLILNFDKEYPNTKTIILDINYRSTQKILDAANNLISNNSNRLHKDLITQNQLGDDVEFYHGFSPEAEARWVVQKINELKKQKNQLKEIAILYRSNYYSRPFEEALIEENINHKIFNGIKFFERAEVKDALAFLRVIAEQKDIALERIINVPNRGIGEATLNKLKAYAKSKGKSLFRTLQEDIRTLPIPAEKIKKSIYPFMVLVIKYAKALQNNSISVTLNKFLEEIKYYEHIALNENLRGSAEDNVKELINSIANWEEKNKGKSVSDYLNMVSLMSVSDEYDNVPNYVSLMTIHSAKGLEFDNVFIVGLSEGIFPNRRSLEKKTPSDKFAANGRYSNDLEDERRLAYVAVTRARNKLFLSDSRGKVIGTEIDKVPSRFIEEMGINVNETIINGKNRYFQDFNSEEQSVPNNHIIVGDIISHVVFGEGEVLEVTPSEIVVEFIKDKKVKTLNKNHPAIKVIPK</sequence>
<dbReference type="Proteomes" id="UP001237011">
    <property type="component" value="Chromosome"/>
</dbReference>
<evidence type="ECO:0000256" key="5">
    <source>
        <dbReference type="ARBA" id="ARBA00022840"/>
    </source>
</evidence>
<dbReference type="SUPFAM" id="SSF52540">
    <property type="entry name" value="P-loop containing nucleoside triphosphate hydrolases"/>
    <property type="match status" value="1"/>
</dbReference>
<evidence type="ECO:0000256" key="9">
    <source>
        <dbReference type="ARBA" id="ARBA00048988"/>
    </source>
</evidence>
<dbReference type="InterPro" id="IPR000212">
    <property type="entry name" value="DNA_helicase_UvrD/REP"/>
</dbReference>
<evidence type="ECO:0000313" key="14">
    <source>
        <dbReference type="Proteomes" id="UP001237011"/>
    </source>
</evidence>
<keyword evidence="5 10" id="KW-0067">ATP-binding</keyword>
<dbReference type="CDD" id="cd17932">
    <property type="entry name" value="DEXQc_UvrD"/>
    <property type="match status" value="1"/>
</dbReference>
<dbReference type="InterPro" id="IPR027417">
    <property type="entry name" value="P-loop_NTPase"/>
</dbReference>
<keyword evidence="6" id="KW-0413">Isomerase</keyword>
<feature type="domain" description="UvrD-like helicase C-terminal" evidence="12">
    <location>
        <begin position="292"/>
        <end position="565"/>
    </location>
</feature>
<evidence type="ECO:0000256" key="10">
    <source>
        <dbReference type="PROSITE-ProRule" id="PRU00560"/>
    </source>
</evidence>
<comment type="similarity">
    <text evidence="1">Belongs to the helicase family. UvrD subfamily.</text>
</comment>
<dbReference type="EC" id="5.6.2.4" evidence="8"/>
<dbReference type="Pfam" id="PF00580">
    <property type="entry name" value="UvrD-helicase"/>
    <property type="match status" value="1"/>
</dbReference>
<evidence type="ECO:0000256" key="4">
    <source>
        <dbReference type="ARBA" id="ARBA00022806"/>
    </source>
</evidence>
<protein>
    <recommendedName>
        <fullName evidence="8">DNA 3'-5' helicase</fullName>
        <ecNumber evidence="8">5.6.2.4</ecNumber>
    </recommendedName>
</protein>
<dbReference type="Gene3D" id="3.40.50.300">
    <property type="entry name" value="P-loop containing nucleotide triphosphate hydrolases"/>
    <property type="match status" value="2"/>
</dbReference>
<evidence type="ECO:0000313" key="13">
    <source>
        <dbReference type="EMBL" id="WLP85853.1"/>
    </source>
</evidence>
<dbReference type="InterPro" id="IPR014016">
    <property type="entry name" value="UvrD-like_ATP-bd"/>
</dbReference>
<dbReference type="PROSITE" id="PS51217">
    <property type="entry name" value="UVRD_HELICASE_CTER"/>
    <property type="match status" value="1"/>
</dbReference>
<dbReference type="PROSITE" id="PS51198">
    <property type="entry name" value="UVRD_HELICASE_ATP_BIND"/>
    <property type="match status" value="1"/>
</dbReference>
<evidence type="ECO:0000259" key="12">
    <source>
        <dbReference type="PROSITE" id="PS51217"/>
    </source>
</evidence>
<evidence type="ECO:0000259" key="11">
    <source>
        <dbReference type="PROSITE" id="PS51198"/>
    </source>
</evidence>
<reference evidence="13" key="1">
    <citation type="submission" date="2023-08" db="EMBL/GenBank/DDBJ databases">
        <title>Complete genome sequence of Mycoplasma seminis 2200.</title>
        <authorList>
            <person name="Spergser J."/>
        </authorList>
    </citation>
    <scope>NUCLEOTIDE SEQUENCE [LARGE SCALE GENOMIC DNA]</scope>
    <source>
        <strain evidence="13">2200</strain>
    </source>
</reference>
<evidence type="ECO:0000256" key="3">
    <source>
        <dbReference type="ARBA" id="ARBA00022801"/>
    </source>
</evidence>
<evidence type="ECO:0000256" key="8">
    <source>
        <dbReference type="ARBA" id="ARBA00034808"/>
    </source>
</evidence>
<keyword evidence="4 10" id="KW-0347">Helicase</keyword>
<feature type="binding site" evidence="10">
    <location>
        <begin position="31"/>
        <end position="38"/>
    </location>
    <ligand>
        <name>ATP</name>
        <dbReference type="ChEBI" id="CHEBI:30616"/>
    </ligand>
</feature>
<proteinExistence type="inferred from homology"/>
<keyword evidence="2 10" id="KW-0547">Nucleotide-binding</keyword>
<accession>A0ABY9HB69</accession>
<dbReference type="InterPro" id="IPR014017">
    <property type="entry name" value="DNA_helicase_UvrD-like_C"/>
</dbReference>
<dbReference type="CDD" id="cd18807">
    <property type="entry name" value="SF1_C_UvrD"/>
    <property type="match status" value="1"/>
</dbReference>
<dbReference type="PANTHER" id="PTHR11070">
    <property type="entry name" value="UVRD / RECB / PCRA DNA HELICASE FAMILY MEMBER"/>
    <property type="match status" value="1"/>
</dbReference>
<evidence type="ECO:0000256" key="7">
    <source>
        <dbReference type="ARBA" id="ARBA00034617"/>
    </source>
</evidence>
<comment type="catalytic activity">
    <reaction evidence="9">
        <text>ATP + H2O = ADP + phosphate + H(+)</text>
        <dbReference type="Rhea" id="RHEA:13065"/>
        <dbReference type="ChEBI" id="CHEBI:15377"/>
        <dbReference type="ChEBI" id="CHEBI:15378"/>
        <dbReference type="ChEBI" id="CHEBI:30616"/>
        <dbReference type="ChEBI" id="CHEBI:43474"/>
        <dbReference type="ChEBI" id="CHEBI:456216"/>
        <dbReference type="EC" id="5.6.2.4"/>
    </reaction>
</comment>
<keyword evidence="14" id="KW-1185">Reference proteome</keyword>
<dbReference type="RefSeq" id="WP_305938276.1">
    <property type="nucleotide sequence ID" value="NZ_CP132191.1"/>
</dbReference>
<dbReference type="PANTHER" id="PTHR11070:SF48">
    <property type="entry name" value="ATP-DEPENDENT HELICASE_NUCLEASE SUBUNIT A"/>
    <property type="match status" value="1"/>
</dbReference>
<evidence type="ECO:0000256" key="6">
    <source>
        <dbReference type="ARBA" id="ARBA00023235"/>
    </source>
</evidence>
<dbReference type="Gene3D" id="1.10.10.160">
    <property type="match status" value="1"/>
</dbReference>
<evidence type="ECO:0000256" key="2">
    <source>
        <dbReference type="ARBA" id="ARBA00022741"/>
    </source>
</evidence>
<dbReference type="InterPro" id="IPR013986">
    <property type="entry name" value="DExx_box_DNA_helicase_dom_sf"/>
</dbReference>
<comment type="catalytic activity">
    <reaction evidence="7">
        <text>Couples ATP hydrolysis with the unwinding of duplex DNA by translocating in the 3'-5' direction.</text>
        <dbReference type="EC" id="5.6.2.4"/>
    </reaction>
</comment>
<dbReference type="Gene3D" id="1.10.486.10">
    <property type="entry name" value="PCRA, domain 4"/>
    <property type="match status" value="1"/>
</dbReference>
<name>A0ABY9HB69_9MOLU</name>
<dbReference type="EMBL" id="CP132191">
    <property type="protein sequence ID" value="WLP85853.1"/>
    <property type="molecule type" value="Genomic_DNA"/>
</dbReference>
<gene>
    <name evidence="13" type="ORF">Q8852_01755</name>
</gene>
<keyword evidence="3 10" id="KW-0378">Hydrolase</keyword>
<feature type="domain" description="UvrD-like helicase ATP-binding" evidence="11">
    <location>
        <begin position="10"/>
        <end position="291"/>
    </location>
</feature>
<organism evidence="13 14">
    <name type="scientific">Mycoplasma seminis</name>
    <dbReference type="NCBI Taxonomy" id="512749"/>
    <lineage>
        <taxon>Bacteria</taxon>
        <taxon>Bacillati</taxon>
        <taxon>Mycoplasmatota</taxon>
        <taxon>Mollicutes</taxon>
        <taxon>Mycoplasmataceae</taxon>
        <taxon>Mycoplasma</taxon>
    </lineage>
</organism>
<dbReference type="Pfam" id="PF13361">
    <property type="entry name" value="UvrD_C"/>
    <property type="match status" value="1"/>
</dbReference>
<evidence type="ECO:0000256" key="1">
    <source>
        <dbReference type="ARBA" id="ARBA00009922"/>
    </source>
</evidence>